<comment type="caution">
    <text evidence="6">The sequence shown here is derived from an EMBL/GenBank/DDBJ whole genome shotgun (WGS) entry which is preliminary data.</text>
</comment>
<evidence type="ECO:0000256" key="2">
    <source>
        <dbReference type="ARBA" id="ARBA00022801"/>
    </source>
</evidence>
<dbReference type="SUPFAM" id="SSF56300">
    <property type="entry name" value="Metallo-dependent phosphatases"/>
    <property type="match status" value="1"/>
</dbReference>
<evidence type="ECO:0000259" key="5">
    <source>
        <dbReference type="Pfam" id="PF00149"/>
    </source>
</evidence>
<reference evidence="6" key="1">
    <citation type="submission" date="2020-02" db="EMBL/GenBank/DDBJ databases">
        <title>Draft genome sequence of Candidatus Afipia apatlaquensis IBT-C3, a potential strain for decolorization of textile dyes.</title>
        <authorList>
            <person name="Sanchez-Reyes A."/>
            <person name="Breton-Deval L."/>
            <person name="Mangelson H."/>
            <person name="Sanchez-Flores A."/>
        </authorList>
    </citation>
    <scope>NUCLEOTIDE SEQUENCE [LARGE SCALE GENOMIC DNA]</scope>
    <source>
        <strain evidence="6">IBT-C3</strain>
    </source>
</reference>
<organism evidence="6 7">
    <name type="scientific">Candidatus Afipia apatlaquensis</name>
    <dbReference type="NCBI Taxonomy" id="2712852"/>
    <lineage>
        <taxon>Bacteria</taxon>
        <taxon>Pseudomonadati</taxon>
        <taxon>Pseudomonadota</taxon>
        <taxon>Alphaproteobacteria</taxon>
        <taxon>Hyphomicrobiales</taxon>
        <taxon>Nitrobacteraceae</taxon>
        <taxon>Afipia</taxon>
    </lineage>
</organism>
<dbReference type="PANTHER" id="PTHR42988:SF2">
    <property type="entry name" value="CYCLIC NUCLEOTIDE PHOSPHODIESTERASE CBUA0032-RELATED"/>
    <property type="match status" value="1"/>
</dbReference>
<dbReference type="Gene3D" id="3.60.21.10">
    <property type="match status" value="1"/>
</dbReference>
<dbReference type="GO" id="GO:0016787">
    <property type="term" value="F:hydrolase activity"/>
    <property type="evidence" value="ECO:0007669"/>
    <property type="project" value="UniProtKB-KW"/>
</dbReference>
<evidence type="ECO:0000256" key="4">
    <source>
        <dbReference type="ARBA" id="ARBA00025742"/>
    </source>
</evidence>
<dbReference type="AlphaFoldDB" id="A0A7C9RG90"/>
<proteinExistence type="inferred from homology"/>
<dbReference type="InterPro" id="IPR050884">
    <property type="entry name" value="CNP_phosphodiesterase-III"/>
</dbReference>
<dbReference type="InterPro" id="IPR029052">
    <property type="entry name" value="Metallo-depent_PP-like"/>
</dbReference>
<name>A0A7C9RG90_9BRAD</name>
<feature type="domain" description="Calcineurin-like phosphoesterase" evidence="5">
    <location>
        <begin position="6"/>
        <end position="229"/>
    </location>
</feature>
<dbReference type="InterPro" id="IPR004843">
    <property type="entry name" value="Calcineurin-like_PHP"/>
</dbReference>
<evidence type="ECO:0000313" key="7">
    <source>
        <dbReference type="Proteomes" id="UP000480266"/>
    </source>
</evidence>
<gene>
    <name evidence="6" type="ORF">G4V63_16145</name>
</gene>
<protein>
    <submittedName>
        <fullName evidence="6">Metallophosphoesterase</fullName>
    </submittedName>
</protein>
<dbReference type="EMBL" id="JAAMRR010000821">
    <property type="protein sequence ID" value="NGX96685.1"/>
    <property type="molecule type" value="Genomic_DNA"/>
</dbReference>
<keyword evidence="7" id="KW-1185">Reference proteome</keyword>
<dbReference type="Proteomes" id="UP000480266">
    <property type="component" value="Unassembled WGS sequence"/>
</dbReference>
<sequence length="299" mass="33372">MTSFVLAHLSDPHLGPMPRPRLRELAGKRAIGYLNWRRKRHMVHRREVLGELVADMHAQQPDHIAVTGDLVNIALPLEFAEARRWLESVGTPEDVSLVPGNHDAYVRGIRDHFPQAWADYLRGDGAAKNSEATFPYLRRRGPLALIGVSTAVPTAPFMATGRLGQQQRGDLEKLLPKLASEKLFRVLMIHHPPVTTPGRWAARLRDSDELLGLVARHGVELVLHGHDHRHATVWLDGPRGRIPAIGVPSASAMAHGHNHPAAYNLFSIERNGDAWRCQHRVRGFADGMMLGEIKDEKLI</sequence>
<keyword evidence="3" id="KW-0408">Iron</keyword>
<evidence type="ECO:0000313" key="6">
    <source>
        <dbReference type="EMBL" id="NGX96685.1"/>
    </source>
</evidence>
<evidence type="ECO:0000256" key="3">
    <source>
        <dbReference type="ARBA" id="ARBA00023004"/>
    </source>
</evidence>
<evidence type="ECO:0000256" key="1">
    <source>
        <dbReference type="ARBA" id="ARBA00022723"/>
    </source>
</evidence>
<keyword evidence="2" id="KW-0378">Hydrolase</keyword>
<dbReference type="GO" id="GO:0046872">
    <property type="term" value="F:metal ion binding"/>
    <property type="evidence" value="ECO:0007669"/>
    <property type="project" value="UniProtKB-KW"/>
</dbReference>
<comment type="similarity">
    <text evidence="4">Belongs to the cyclic nucleotide phosphodiesterase class-III family.</text>
</comment>
<dbReference type="PANTHER" id="PTHR42988">
    <property type="entry name" value="PHOSPHOHYDROLASE"/>
    <property type="match status" value="1"/>
</dbReference>
<dbReference type="Pfam" id="PF00149">
    <property type="entry name" value="Metallophos"/>
    <property type="match status" value="1"/>
</dbReference>
<accession>A0A7C9RG90</accession>
<keyword evidence="1" id="KW-0479">Metal-binding</keyword>